<accession>A0A381TLL5</accession>
<evidence type="ECO:0000313" key="1">
    <source>
        <dbReference type="EMBL" id="SVA16694.1"/>
    </source>
</evidence>
<reference evidence="1" key="1">
    <citation type="submission" date="2018-05" db="EMBL/GenBank/DDBJ databases">
        <authorList>
            <person name="Lanie J.A."/>
            <person name="Ng W.-L."/>
            <person name="Kazmierczak K.M."/>
            <person name="Andrzejewski T.M."/>
            <person name="Davidsen T.M."/>
            <person name="Wayne K.J."/>
            <person name="Tettelin H."/>
            <person name="Glass J.I."/>
            <person name="Rusch D."/>
            <person name="Podicherti R."/>
            <person name="Tsui H.-C.T."/>
            <person name="Winkler M.E."/>
        </authorList>
    </citation>
    <scope>NUCLEOTIDE SEQUENCE</scope>
</reference>
<protein>
    <submittedName>
        <fullName evidence="1">Uncharacterized protein</fullName>
    </submittedName>
</protein>
<dbReference type="EMBL" id="UINC01004765">
    <property type="protein sequence ID" value="SVA16694.1"/>
    <property type="molecule type" value="Genomic_DNA"/>
</dbReference>
<feature type="non-terminal residue" evidence="1">
    <location>
        <position position="28"/>
    </location>
</feature>
<name>A0A381TLL5_9ZZZZ</name>
<dbReference type="AlphaFoldDB" id="A0A381TLL5"/>
<proteinExistence type="predicted"/>
<organism evidence="1">
    <name type="scientific">marine metagenome</name>
    <dbReference type="NCBI Taxonomy" id="408172"/>
    <lineage>
        <taxon>unclassified sequences</taxon>
        <taxon>metagenomes</taxon>
        <taxon>ecological metagenomes</taxon>
    </lineage>
</organism>
<sequence>MPESPRDLIKETVGESEAWSMVAKDYND</sequence>
<gene>
    <name evidence="1" type="ORF">METZ01_LOCUS69548</name>
</gene>